<dbReference type="SUPFAM" id="SSF54593">
    <property type="entry name" value="Glyoxalase/Bleomycin resistance protein/Dihydroxybiphenyl dioxygenase"/>
    <property type="match status" value="1"/>
</dbReference>
<reference evidence="3" key="1">
    <citation type="journal article" date="2019" name="Int. J. Syst. Evol. Microbiol.">
        <title>The Global Catalogue of Microorganisms (GCM) 10K type strain sequencing project: providing services to taxonomists for standard genome sequencing and annotation.</title>
        <authorList>
            <consortium name="The Broad Institute Genomics Platform"/>
            <consortium name="The Broad Institute Genome Sequencing Center for Infectious Disease"/>
            <person name="Wu L."/>
            <person name="Ma J."/>
        </authorList>
    </citation>
    <scope>NUCLEOTIDE SEQUENCE [LARGE SCALE GENOMIC DNA]</scope>
    <source>
        <strain evidence="3">YIM 94188</strain>
    </source>
</reference>
<evidence type="ECO:0000259" key="1">
    <source>
        <dbReference type="PROSITE" id="PS51819"/>
    </source>
</evidence>
<dbReference type="RefSeq" id="WP_136430961.1">
    <property type="nucleotide sequence ID" value="NZ_JBHSNS010000006.1"/>
</dbReference>
<sequence length="138" mass="15121">MSPTLNSLDIIVADLPKSIEFYRHLGLELKVDPSMPDHASCDLPNGLHLMLDAETLTSAARPGWVRGAGSPPVFLCFGMDTAAEVDTQYARLVEAGYRGERQPWNAFWGMRYATVLDPDGNGVDLWAPLNTDDRGACQ</sequence>
<dbReference type="InterPro" id="IPR004360">
    <property type="entry name" value="Glyas_Fos-R_dOase_dom"/>
</dbReference>
<feature type="domain" description="VOC" evidence="1">
    <location>
        <begin position="4"/>
        <end position="128"/>
    </location>
</feature>
<dbReference type="InterPro" id="IPR037523">
    <property type="entry name" value="VOC_core"/>
</dbReference>
<dbReference type="PROSITE" id="PS51819">
    <property type="entry name" value="VOC"/>
    <property type="match status" value="1"/>
</dbReference>
<dbReference type="Gene3D" id="3.10.180.10">
    <property type="entry name" value="2,3-Dihydroxybiphenyl 1,2-Dioxygenase, domain 1"/>
    <property type="match status" value="1"/>
</dbReference>
<dbReference type="InterPro" id="IPR029068">
    <property type="entry name" value="Glyas_Bleomycin-R_OHBP_Dase"/>
</dbReference>
<evidence type="ECO:0000313" key="3">
    <source>
        <dbReference type="Proteomes" id="UP001596072"/>
    </source>
</evidence>
<protein>
    <submittedName>
        <fullName evidence="2">VOC family protein</fullName>
    </submittedName>
</protein>
<keyword evidence="3" id="KW-1185">Reference proteome</keyword>
<evidence type="ECO:0000313" key="2">
    <source>
        <dbReference type="EMBL" id="MFC5729958.1"/>
    </source>
</evidence>
<gene>
    <name evidence="2" type="ORF">ACFPQB_13610</name>
</gene>
<comment type="caution">
    <text evidence="2">The sequence shown here is derived from an EMBL/GenBank/DDBJ whole genome shotgun (WGS) entry which is preliminary data.</text>
</comment>
<dbReference type="PANTHER" id="PTHR36503:SF3">
    <property type="entry name" value="BLR0126 PROTEIN"/>
    <property type="match status" value="1"/>
</dbReference>
<dbReference type="Pfam" id="PF00903">
    <property type="entry name" value="Glyoxalase"/>
    <property type="match status" value="1"/>
</dbReference>
<dbReference type="PANTHER" id="PTHR36503">
    <property type="entry name" value="BLR2520 PROTEIN"/>
    <property type="match status" value="1"/>
</dbReference>
<proteinExistence type="predicted"/>
<name>A0ABW0ZIB5_9ACTN</name>
<dbReference type="EMBL" id="JBHSNS010000006">
    <property type="protein sequence ID" value="MFC5729958.1"/>
    <property type="molecule type" value="Genomic_DNA"/>
</dbReference>
<dbReference type="Proteomes" id="UP001596072">
    <property type="component" value="Unassembled WGS sequence"/>
</dbReference>
<accession>A0ABW0ZIB5</accession>
<organism evidence="2 3">
    <name type="scientific">Nocardioides vastitatis</name>
    <dbReference type="NCBI Taxonomy" id="2568655"/>
    <lineage>
        <taxon>Bacteria</taxon>
        <taxon>Bacillati</taxon>
        <taxon>Actinomycetota</taxon>
        <taxon>Actinomycetes</taxon>
        <taxon>Propionibacteriales</taxon>
        <taxon>Nocardioidaceae</taxon>
        <taxon>Nocardioides</taxon>
    </lineage>
</organism>